<sequence length="116" mass="12853">MSEVGRIAVIGDRDFCAPFKILGLSVLTPGNPDEARALLAQVVEEKYAICLIQETWLEVLKPEVAELSYRFAPVCVGFSDFRASSESVENLMKELSIKAIGSDALFTRGRKENETR</sequence>
<dbReference type="InterPro" id="IPR036906">
    <property type="entry name" value="ATPase_V1_fsu_sf"/>
</dbReference>
<protein>
    <submittedName>
        <fullName evidence="4">V-type ATP synthase subunit F</fullName>
    </submittedName>
</protein>
<organism evidence="4 5">
    <name type="scientific">Candidatus Saccharicenans subterraneus</name>
    <dbReference type="NCBI Taxonomy" id="2508984"/>
    <lineage>
        <taxon>Bacteria</taxon>
        <taxon>Candidatus Aminicenantota</taxon>
        <taxon>Candidatus Aminicenantia</taxon>
        <taxon>Candidatus Aminicenantales</taxon>
        <taxon>Candidatus Saccharicenantaceae</taxon>
        <taxon>Candidatus Saccharicenans</taxon>
    </lineage>
</organism>
<dbReference type="Gene3D" id="3.40.50.10580">
    <property type="entry name" value="ATPase, V1 complex, subunit F"/>
    <property type="match status" value="1"/>
</dbReference>
<dbReference type="InterPro" id="IPR008218">
    <property type="entry name" value="ATPase_V1-cplx_f_g_su"/>
</dbReference>
<comment type="similarity">
    <text evidence="1">Belongs to the V-ATPase F subunit family.</text>
</comment>
<gene>
    <name evidence="4" type="ORF">OP8BY_1895</name>
</gene>
<evidence type="ECO:0000313" key="4">
    <source>
        <dbReference type="EMBL" id="RFT16291.1"/>
    </source>
</evidence>
<dbReference type="EMBL" id="QUAH01000004">
    <property type="protein sequence ID" value="RFT16291.1"/>
    <property type="molecule type" value="Genomic_DNA"/>
</dbReference>
<evidence type="ECO:0000256" key="3">
    <source>
        <dbReference type="ARBA" id="ARBA00023065"/>
    </source>
</evidence>
<evidence type="ECO:0000313" key="5">
    <source>
        <dbReference type="Proteomes" id="UP000257323"/>
    </source>
</evidence>
<dbReference type="Proteomes" id="UP000257323">
    <property type="component" value="Unassembled WGS sequence"/>
</dbReference>
<evidence type="ECO:0000256" key="1">
    <source>
        <dbReference type="ARBA" id="ARBA00010148"/>
    </source>
</evidence>
<keyword evidence="3" id="KW-0406">Ion transport</keyword>
<evidence type="ECO:0000256" key="2">
    <source>
        <dbReference type="ARBA" id="ARBA00022448"/>
    </source>
</evidence>
<keyword evidence="2" id="KW-0813">Transport</keyword>
<reference evidence="4 5" key="1">
    <citation type="submission" date="2018-08" db="EMBL/GenBank/DDBJ databases">
        <title>Genome analysis of the thermophilic bacterium of the candidate phylum Aminicenantes from deep subsurface aquifer revealed its physiology and ecological role.</title>
        <authorList>
            <person name="Kadnikov V.V."/>
            <person name="Mardanov A.V."/>
            <person name="Beletsky A.V."/>
            <person name="Karnachuk O.V."/>
            <person name="Ravin N.V."/>
        </authorList>
    </citation>
    <scope>NUCLEOTIDE SEQUENCE [LARGE SCALE GENOMIC DNA]</scope>
    <source>
        <strain evidence="4">BY38</strain>
    </source>
</reference>
<dbReference type="Pfam" id="PF01990">
    <property type="entry name" value="ATP-synt_F"/>
    <property type="match status" value="1"/>
</dbReference>
<dbReference type="AlphaFoldDB" id="A0A3E2BNK7"/>
<dbReference type="GO" id="GO:0046961">
    <property type="term" value="F:proton-transporting ATPase activity, rotational mechanism"/>
    <property type="evidence" value="ECO:0007669"/>
    <property type="project" value="InterPro"/>
</dbReference>
<comment type="caution">
    <text evidence="4">The sequence shown here is derived from an EMBL/GenBank/DDBJ whole genome shotgun (WGS) entry which is preliminary data.</text>
</comment>
<accession>A0A3E2BNK7</accession>
<dbReference type="SUPFAM" id="SSF159468">
    <property type="entry name" value="AtpF-like"/>
    <property type="match status" value="1"/>
</dbReference>
<name>A0A3E2BNK7_9BACT</name>
<proteinExistence type="inferred from homology"/>